<dbReference type="Pfam" id="PF01381">
    <property type="entry name" value="HTH_3"/>
    <property type="match status" value="1"/>
</dbReference>
<dbReference type="InterPro" id="IPR015927">
    <property type="entry name" value="Peptidase_S24_S26A/B/C"/>
</dbReference>
<dbReference type="CDD" id="cd06529">
    <property type="entry name" value="S24_LexA-like"/>
    <property type="match status" value="1"/>
</dbReference>
<feature type="domain" description="HTH cro/C1-type" evidence="1">
    <location>
        <begin position="7"/>
        <end position="60"/>
    </location>
</feature>
<dbReference type="Gene3D" id="1.10.260.40">
    <property type="entry name" value="lambda repressor-like DNA-binding domains"/>
    <property type="match status" value="1"/>
</dbReference>
<dbReference type="Gene3D" id="2.10.109.10">
    <property type="entry name" value="Umud Fragment, subunit A"/>
    <property type="match status" value="1"/>
</dbReference>
<evidence type="ECO:0000313" key="2">
    <source>
        <dbReference type="EMBL" id="ROW62794.1"/>
    </source>
</evidence>
<sequence>MSIAVRVKTKREALGLTQTELAERVGTSQQAIEQLENGKTKRPRYLPELANELGVSVGWLINGVAEGNVKYVGPNEPKGKYPLISLVSAGTWSEACEPYNLKEIEEWYDTDIHMLGDGFWLRVEGDSMTSPVGQSVPEGHIVLVDTGREPKNGSLVVAKLVDANEATFKKLVIDGGNRYLKGLNPAWPMVPINGNCKIIGVVVEARVKFV</sequence>
<evidence type="ECO:0000313" key="3">
    <source>
        <dbReference type="Proteomes" id="UP000285793"/>
    </source>
</evidence>
<dbReference type="InterPro" id="IPR010982">
    <property type="entry name" value="Lambda_DNA-bd_dom_sf"/>
</dbReference>
<dbReference type="PANTHER" id="PTHR33516:SF2">
    <property type="entry name" value="LEXA REPRESSOR-RELATED"/>
    <property type="match status" value="1"/>
</dbReference>
<protein>
    <submittedName>
        <fullName evidence="2">LexA family transcriptional repressor</fullName>
    </submittedName>
</protein>
<comment type="caution">
    <text evidence="2">The sequence shown here is derived from an EMBL/GenBank/DDBJ whole genome shotgun (WGS) entry which is preliminary data.</text>
</comment>
<dbReference type="SMART" id="SM00530">
    <property type="entry name" value="HTH_XRE"/>
    <property type="match status" value="1"/>
</dbReference>
<dbReference type="CDD" id="cd00093">
    <property type="entry name" value="HTH_XRE"/>
    <property type="match status" value="1"/>
</dbReference>
<dbReference type="InterPro" id="IPR036286">
    <property type="entry name" value="LexA/Signal_pep-like_sf"/>
</dbReference>
<proteinExistence type="predicted"/>
<dbReference type="InterPro" id="IPR039418">
    <property type="entry name" value="LexA-like"/>
</dbReference>
<organism evidence="2 3">
    <name type="scientific">Cronobacter malonaticus</name>
    <dbReference type="NCBI Taxonomy" id="413503"/>
    <lineage>
        <taxon>Bacteria</taxon>
        <taxon>Pseudomonadati</taxon>
        <taxon>Pseudomonadota</taxon>
        <taxon>Gammaproteobacteria</taxon>
        <taxon>Enterobacterales</taxon>
        <taxon>Enterobacteriaceae</taxon>
        <taxon>Cronobacter</taxon>
    </lineage>
</organism>
<reference evidence="2 3" key="1">
    <citation type="journal article" date="2018" name="Front. Microbiol.">
        <title>An Investigation of an Acute Gastroenteritis Outbreak: Cronobacter sakazakii, a Potential Cause of Food-Borne Illness.</title>
        <authorList>
            <person name="Yong W."/>
            <person name="Guo B."/>
            <person name="Shi X."/>
            <person name="Cheng T."/>
            <person name="Chen M."/>
            <person name="Jiang X."/>
            <person name="Ye Y."/>
            <person name="Wang J."/>
            <person name="Xie G."/>
            <person name="Ding J."/>
        </authorList>
    </citation>
    <scope>NUCLEOTIDE SEQUENCE [LARGE SCALE GENOMIC DNA]</scope>
    <source>
        <strain evidence="2 3">S1</strain>
    </source>
</reference>
<name>A0A423Y0C7_9ENTR</name>
<dbReference type="EMBL" id="PQJL01000005">
    <property type="protein sequence ID" value="ROW62794.1"/>
    <property type="molecule type" value="Genomic_DNA"/>
</dbReference>
<dbReference type="SUPFAM" id="SSF51306">
    <property type="entry name" value="LexA/Signal peptidase"/>
    <property type="match status" value="1"/>
</dbReference>
<accession>A0A423Y0C7</accession>
<dbReference type="PROSITE" id="PS50943">
    <property type="entry name" value="HTH_CROC1"/>
    <property type="match status" value="1"/>
</dbReference>
<dbReference type="AlphaFoldDB" id="A0A423Y0C7"/>
<dbReference type="RefSeq" id="WP_123948177.1">
    <property type="nucleotide sequence ID" value="NZ_PQJL01000005.1"/>
</dbReference>
<dbReference type="Pfam" id="PF00717">
    <property type="entry name" value="Peptidase_S24"/>
    <property type="match status" value="1"/>
</dbReference>
<dbReference type="PANTHER" id="PTHR33516">
    <property type="entry name" value="LEXA REPRESSOR"/>
    <property type="match status" value="1"/>
</dbReference>
<evidence type="ECO:0000259" key="1">
    <source>
        <dbReference type="PROSITE" id="PS50943"/>
    </source>
</evidence>
<dbReference type="SUPFAM" id="SSF47413">
    <property type="entry name" value="lambda repressor-like DNA-binding domains"/>
    <property type="match status" value="1"/>
</dbReference>
<dbReference type="InterPro" id="IPR050077">
    <property type="entry name" value="LexA_repressor"/>
</dbReference>
<gene>
    <name evidence="2" type="ORF">C3E80_06245</name>
</gene>
<dbReference type="GO" id="GO:0003677">
    <property type="term" value="F:DNA binding"/>
    <property type="evidence" value="ECO:0007669"/>
    <property type="project" value="InterPro"/>
</dbReference>
<dbReference type="InterPro" id="IPR001387">
    <property type="entry name" value="Cro/C1-type_HTH"/>
</dbReference>
<dbReference type="Proteomes" id="UP000285793">
    <property type="component" value="Unassembled WGS sequence"/>
</dbReference>